<dbReference type="InterPro" id="IPR032861">
    <property type="entry name" value="TAXi_N"/>
</dbReference>
<dbReference type="FunFam" id="2.40.70.10:FF:000025">
    <property type="entry name" value="Aspartyl protease family protein"/>
    <property type="match status" value="1"/>
</dbReference>
<dbReference type="InterPro" id="IPR033121">
    <property type="entry name" value="PEPTIDASE_A1"/>
</dbReference>
<keyword evidence="8" id="KW-1133">Transmembrane helix</keyword>
<evidence type="ECO:0000256" key="1">
    <source>
        <dbReference type="ARBA" id="ARBA00007447"/>
    </source>
</evidence>
<keyword evidence="2 7" id="KW-0645">Protease</keyword>
<dbReference type="InterPro" id="IPR021109">
    <property type="entry name" value="Peptidase_aspartic_dom_sf"/>
</dbReference>
<evidence type="ECO:0000256" key="7">
    <source>
        <dbReference type="RuleBase" id="RU000454"/>
    </source>
</evidence>
<evidence type="ECO:0000256" key="3">
    <source>
        <dbReference type="ARBA" id="ARBA00022750"/>
    </source>
</evidence>
<evidence type="ECO:0000256" key="2">
    <source>
        <dbReference type="ARBA" id="ARBA00022670"/>
    </source>
</evidence>
<dbReference type="SUPFAM" id="SSF50630">
    <property type="entry name" value="Acid proteases"/>
    <property type="match status" value="1"/>
</dbReference>
<feature type="transmembrane region" description="Helical" evidence="8">
    <location>
        <begin position="636"/>
        <end position="657"/>
    </location>
</feature>
<dbReference type="CDD" id="cd05476">
    <property type="entry name" value="pepsin_A_like_plant"/>
    <property type="match status" value="1"/>
</dbReference>
<dbReference type="GO" id="GO:0004190">
    <property type="term" value="F:aspartic-type endopeptidase activity"/>
    <property type="evidence" value="ECO:0007669"/>
    <property type="project" value="UniProtKB-KW"/>
</dbReference>
<name>A0A5N6P5J8_9ASTR</name>
<dbReference type="PRINTS" id="PR00792">
    <property type="entry name" value="PEPSIN"/>
</dbReference>
<dbReference type="PANTHER" id="PTHR13683:SF817">
    <property type="entry name" value="OS07G0592200 PROTEIN"/>
    <property type="match status" value="1"/>
</dbReference>
<dbReference type="PANTHER" id="PTHR13683">
    <property type="entry name" value="ASPARTYL PROTEASES"/>
    <property type="match status" value="1"/>
</dbReference>
<feature type="active site" evidence="6">
    <location>
        <position position="325"/>
    </location>
</feature>
<keyword evidence="3 7" id="KW-0064">Aspartyl protease</keyword>
<dbReference type="Pfam" id="PF14541">
    <property type="entry name" value="TAXi_C"/>
    <property type="match status" value="1"/>
</dbReference>
<dbReference type="Proteomes" id="UP000326396">
    <property type="component" value="Linkage Group LG14"/>
</dbReference>
<organism evidence="10 11">
    <name type="scientific">Mikania micrantha</name>
    <name type="common">bitter vine</name>
    <dbReference type="NCBI Taxonomy" id="192012"/>
    <lineage>
        <taxon>Eukaryota</taxon>
        <taxon>Viridiplantae</taxon>
        <taxon>Streptophyta</taxon>
        <taxon>Embryophyta</taxon>
        <taxon>Tracheophyta</taxon>
        <taxon>Spermatophyta</taxon>
        <taxon>Magnoliopsida</taxon>
        <taxon>eudicotyledons</taxon>
        <taxon>Gunneridae</taxon>
        <taxon>Pentapetalae</taxon>
        <taxon>asterids</taxon>
        <taxon>campanulids</taxon>
        <taxon>Asterales</taxon>
        <taxon>Asteraceae</taxon>
        <taxon>Asteroideae</taxon>
        <taxon>Heliantheae alliance</taxon>
        <taxon>Eupatorieae</taxon>
        <taxon>Mikania</taxon>
    </lineage>
</organism>
<keyword evidence="8" id="KW-0812">Transmembrane</keyword>
<comment type="caution">
    <text evidence="10">The sequence shown here is derived from an EMBL/GenBank/DDBJ whole genome shotgun (WGS) entry which is preliminary data.</text>
</comment>
<evidence type="ECO:0000256" key="4">
    <source>
        <dbReference type="ARBA" id="ARBA00022801"/>
    </source>
</evidence>
<dbReference type="InterPro" id="IPR034161">
    <property type="entry name" value="Pepsin-like_plant"/>
</dbReference>
<dbReference type="Pfam" id="PF14543">
    <property type="entry name" value="TAXi_N"/>
    <property type="match status" value="1"/>
</dbReference>
<evidence type="ECO:0000256" key="5">
    <source>
        <dbReference type="ARBA" id="ARBA00023180"/>
    </source>
</evidence>
<dbReference type="GO" id="GO:0006508">
    <property type="term" value="P:proteolysis"/>
    <property type="evidence" value="ECO:0007669"/>
    <property type="project" value="UniProtKB-KW"/>
</dbReference>
<keyword evidence="4 7" id="KW-0378">Hydrolase</keyword>
<feature type="active site" evidence="6">
    <location>
        <position position="129"/>
    </location>
</feature>
<evidence type="ECO:0000313" key="10">
    <source>
        <dbReference type="EMBL" id="KAD5960977.1"/>
    </source>
</evidence>
<proteinExistence type="inferred from homology"/>
<dbReference type="PROSITE" id="PS51767">
    <property type="entry name" value="PEPTIDASE_A1"/>
    <property type="match status" value="1"/>
</dbReference>
<evidence type="ECO:0000256" key="6">
    <source>
        <dbReference type="PIRSR" id="PIRSR601461-1"/>
    </source>
</evidence>
<keyword evidence="5" id="KW-0325">Glycoprotein</keyword>
<dbReference type="FunFam" id="2.40.70.10:FF:000030">
    <property type="entry name" value="Eukaryotic aspartyl protease family protein"/>
    <property type="match status" value="1"/>
</dbReference>
<reference evidence="10 11" key="1">
    <citation type="submission" date="2019-05" db="EMBL/GenBank/DDBJ databases">
        <title>Mikania micrantha, genome provides insights into the molecular mechanism of rapid growth.</title>
        <authorList>
            <person name="Liu B."/>
        </authorList>
    </citation>
    <scope>NUCLEOTIDE SEQUENCE [LARGE SCALE GENOMIC DNA]</scope>
    <source>
        <strain evidence="10">NLD-2019</strain>
        <tissue evidence="10">Leaf</tissue>
    </source>
</reference>
<evidence type="ECO:0000259" key="9">
    <source>
        <dbReference type="PROSITE" id="PS51767"/>
    </source>
</evidence>
<feature type="domain" description="Peptidase A1" evidence="9">
    <location>
        <begin position="111"/>
        <end position="449"/>
    </location>
</feature>
<keyword evidence="11" id="KW-1185">Reference proteome</keyword>
<dbReference type="InterPro" id="IPR001461">
    <property type="entry name" value="Aspartic_peptidase_A1"/>
</dbReference>
<sequence>MARFTGSLASVTTATFILFVFVLCNNMWLSSSSAAAASVVSAVVVDPMTVTILPPHAGSNRHTMFVPLFPSLPNSSRVSSFSGAGESRRHLQKYDTARMTLHDDLPTTGYYSARLWIGTPPQKFALIVDTGSSVTYIPCSTCQQCGKHQDPKFDPHSSSTYQPVRCNLDCKCDDVMHQCTYGRQYAEMSSSSGVLGEDIISFGNQSELSPQRATFGCANLESGNIYTQRADGIMGLGRGDLSLVDQLVDRGVISDSFSLCYGGMDVGGGAMVLGGISPPSGMVYAYSDPIRSPFYNVDLKELHVAGKRLPLNSSVFDEMDGTVLDSGTTYAYIPEAAYLAFTDALIKELHTLKRIKGPDPNFKDFCFSGAGSDVSELHESFPSVEMVFRQGHKLSLSPENYLFRHSTVRGAYCLGVFQNVNDTSTVLGGIIVRNIFVMYDREQQRIGFWKTNCSDLLARLTATGVLPSTSDKSHSSSYPSPSAPLGPTYHVSSGSKVGSIVFYMSLNIMHSNLEPHITELTQLISMDLHVNGSQIYLLDTISEANGSLTIWVITPPKPAEYMSKAAASVSYLYNTVRFFNFITAHSLLVIVWWQNIIARIAQDGIHLPKSFGKHRITYWYIDSAPDSTWWQNYRNVIIGCILVFVLGFVVLTLRWLWIHRHQYKFPYRPVGSAVPQLELQTM</sequence>
<dbReference type="Gene3D" id="2.40.70.10">
    <property type="entry name" value="Acid Proteases"/>
    <property type="match status" value="2"/>
</dbReference>
<accession>A0A5N6P5J8</accession>
<comment type="similarity">
    <text evidence="1 7">Belongs to the peptidase A1 family.</text>
</comment>
<dbReference type="EMBL" id="SZYD01000006">
    <property type="protein sequence ID" value="KAD5960977.1"/>
    <property type="molecule type" value="Genomic_DNA"/>
</dbReference>
<dbReference type="InterPro" id="IPR032799">
    <property type="entry name" value="TAXi_C"/>
</dbReference>
<dbReference type="InterPro" id="IPR001969">
    <property type="entry name" value="Aspartic_peptidase_AS"/>
</dbReference>
<dbReference type="OrthoDB" id="2747330at2759"/>
<dbReference type="AlphaFoldDB" id="A0A5N6P5J8"/>
<evidence type="ECO:0000313" key="11">
    <source>
        <dbReference type="Proteomes" id="UP000326396"/>
    </source>
</evidence>
<gene>
    <name evidence="10" type="ORF">E3N88_12450</name>
</gene>
<keyword evidence="8" id="KW-0472">Membrane</keyword>
<protein>
    <recommendedName>
        <fullName evidence="9">Peptidase A1 domain-containing protein</fullName>
    </recommendedName>
</protein>
<dbReference type="PROSITE" id="PS00141">
    <property type="entry name" value="ASP_PROTEASE"/>
    <property type="match status" value="1"/>
</dbReference>
<evidence type="ECO:0000256" key="8">
    <source>
        <dbReference type="SAM" id="Phobius"/>
    </source>
</evidence>